<organism evidence="2 3">
    <name type="scientific">Cytobacillus solani</name>
    <dbReference type="NCBI Taxonomy" id="1637975"/>
    <lineage>
        <taxon>Bacteria</taxon>
        <taxon>Bacillati</taxon>
        <taxon>Bacillota</taxon>
        <taxon>Bacilli</taxon>
        <taxon>Bacillales</taxon>
        <taxon>Bacillaceae</taxon>
        <taxon>Cytobacillus</taxon>
    </lineage>
</organism>
<dbReference type="STRING" id="1637975.AN957_23380"/>
<name>A0A0Q3QWH4_9BACI</name>
<evidence type="ECO:0000313" key="3">
    <source>
        <dbReference type="Proteomes" id="UP000050996"/>
    </source>
</evidence>
<comment type="caution">
    <text evidence="2">The sequence shown here is derived from an EMBL/GenBank/DDBJ whole genome shotgun (WGS) entry which is preliminary data.</text>
</comment>
<feature type="transmembrane region" description="Helical" evidence="1">
    <location>
        <begin position="9"/>
        <end position="31"/>
    </location>
</feature>
<dbReference type="InterPro" id="IPR021560">
    <property type="entry name" value="DUF3021"/>
</dbReference>
<dbReference type="Proteomes" id="UP000050996">
    <property type="component" value="Unassembled WGS sequence"/>
</dbReference>
<accession>A0A0Q3QWH4</accession>
<reference evidence="2 3" key="1">
    <citation type="submission" date="2015-09" db="EMBL/GenBank/DDBJ databases">
        <title>Genome sequencing project for genomic taxonomy and phylogenomics of Bacillus-like bacteria.</title>
        <authorList>
            <person name="Liu B."/>
            <person name="Wang J."/>
            <person name="Zhu Y."/>
            <person name="Liu G."/>
            <person name="Chen Q."/>
            <person name="Chen Z."/>
            <person name="Lan J."/>
            <person name="Che J."/>
            <person name="Ge C."/>
            <person name="Shi H."/>
            <person name="Pan Z."/>
            <person name="Liu X."/>
        </authorList>
    </citation>
    <scope>NUCLEOTIDE SEQUENCE [LARGE SCALE GENOMIC DNA]</scope>
    <source>
        <strain evidence="2 3">FJAT-18043</strain>
    </source>
</reference>
<keyword evidence="3" id="KW-1185">Reference proteome</keyword>
<sequence>MVKRLLGRVCIGFIIGVFLGQITQIIISLFLGKGAFIPVSDEFSELFDTELTAVLTQFILTGFIGVALALGSFIFNIDHWGLMKQYMTHFFTTGAVWLTVVILCWTPQTPMSWFILLANFVGVYVITYWIQLSISRKDIERINAILKSKEIGGR</sequence>
<gene>
    <name evidence="2" type="ORF">AN957_23380</name>
</gene>
<keyword evidence="1" id="KW-0472">Membrane</keyword>
<keyword evidence="1" id="KW-1133">Transmembrane helix</keyword>
<dbReference type="RefSeq" id="WP_056687291.1">
    <property type="nucleotide sequence ID" value="NZ_CP041305.1"/>
</dbReference>
<dbReference type="Pfam" id="PF11457">
    <property type="entry name" value="DUF3021"/>
    <property type="match status" value="1"/>
</dbReference>
<evidence type="ECO:0000256" key="1">
    <source>
        <dbReference type="SAM" id="Phobius"/>
    </source>
</evidence>
<protein>
    <recommendedName>
        <fullName evidence="4">DUF3021 domain-containing protein</fullName>
    </recommendedName>
</protein>
<proteinExistence type="predicted"/>
<dbReference type="AlphaFoldDB" id="A0A0Q3QWH4"/>
<evidence type="ECO:0000313" key="2">
    <source>
        <dbReference type="EMBL" id="KQL22048.1"/>
    </source>
</evidence>
<feature type="transmembrane region" description="Helical" evidence="1">
    <location>
        <begin position="86"/>
        <end position="105"/>
    </location>
</feature>
<dbReference type="EMBL" id="LJIX01000006">
    <property type="protein sequence ID" value="KQL22048.1"/>
    <property type="molecule type" value="Genomic_DNA"/>
</dbReference>
<keyword evidence="1" id="KW-0812">Transmembrane</keyword>
<evidence type="ECO:0008006" key="4">
    <source>
        <dbReference type="Google" id="ProtNLM"/>
    </source>
</evidence>
<feature type="transmembrane region" description="Helical" evidence="1">
    <location>
        <begin position="51"/>
        <end position="74"/>
    </location>
</feature>
<feature type="transmembrane region" description="Helical" evidence="1">
    <location>
        <begin position="111"/>
        <end position="130"/>
    </location>
</feature>
<dbReference type="PATRIC" id="fig|1637975.4.peg.4690"/>